<feature type="signal peptide" evidence="5">
    <location>
        <begin position="1"/>
        <end position="18"/>
    </location>
</feature>
<evidence type="ECO:0000256" key="5">
    <source>
        <dbReference type="SAM" id="SignalP"/>
    </source>
</evidence>
<feature type="chain" id="PRO_5032940572" evidence="5">
    <location>
        <begin position="19"/>
        <end position="782"/>
    </location>
</feature>
<keyword evidence="2" id="KW-0677">Repeat</keyword>
<dbReference type="Gene3D" id="2.130.10.10">
    <property type="entry name" value="YVTN repeat-like/Quinoprotein amine dehydrogenase"/>
    <property type="match status" value="3"/>
</dbReference>
<evidence type="ECO:0000313" key="6">
    <source>
        <dbReference type="EMBL" id="CAE7528110.1"/>
    </source>
</evidence>
<dbReference type="InterPro" id="IPR050349">
    <property type="entry name" value="WD_LIS1/nudF_dynein_reg"/>
</dbReference>
<dbReference type="InterPro" id="IPR036322">
    <property type="entry name" value="WD40_repeat_dom_sf"/>
</dbReference>
<keyword evidence="7" id="KW-1185">Reference proteome</keyword>
<gene>
    <name evidence="6" type="ORF">SNAT2548_LOCUS29575</name>
</gene>
<evidence type="ECO:0000256" key="2">
    <source>
        <dbReference type="ARBA" id="ARBA00022737"/>
    </source>
</evidence>
<proteinExistence type="predicted"/>
<evidence type="ECO:0000256" key="1">
    <source>
        <dbReference type="ARBA" id="ARBA00022574"/>
    </source>
</evidence>
<dbReference type="Proteomes" id="UP000604046">
    <property type="component" value="Unassembled WGS sequence"/>
</dbReference>
<feature type="repeat" description="WD" evidence="3">
    <location>
        <begin position="439"/>
        <end position="458"/>
    </location>
</feature>
<keyword evidence="5" id="KW-0732">Signal</keyword>
<dbReference type="SUPFAM" id="SSF50978">
    <property type="entry name" value="WD40 repeat-like"/>
    <property type="match status" value="1"/>
</dbReference>
<dbReference type="EMBL" id="CAJNDS010002567">
    <property type="protein sequence ID" value="CAE7528110.1"/>
    <property type="molecule type" value="Genomic_DNA"/>
</dbReference>
<evidence type="ECO:0000256" key="3">
    <source>
        <dbReference type="PROSITE-ProRule" id="PRU00221"/>
    </source>
</evidence>
<evidence type="ECO:0000256" key="4">
    <source>
        <dbReference type="SAM" id="MobiDB-lite"/>
    </source>
</evidence>
<dbReference type="OrthoDB" id="408728at2759"/>
<name>A0A812TJC3_9DINO</name>
<dbReference type="AlphaFoldDB" id="A0A812TJC3"/>
<comment type="caution">
    <text evidence="6">The sequence shown here is derived from an EMBL/GenBank/DDBJ whole genome shotgun (WGS) entry which is preliminary data.</text>
</comment>
<dbReference type="InterPro" id="IPR015943">
    <property type="entry name" value="WD40/YVTN_repeat-like_dom_sf"/>
</dbReference>
<feature type="compositionally biased region" description="Basic and acidic residues" evidence="4">
    <location>
        <begin position="591"/>
        <end position="612"/>
    </location>
</feature>
<feature type="repeat" description="WD" evidence="3">
    <location>
        <begin position="125"/>
        <end position="156"/>
    </location>
</feature>
<sequence>MRSARLSAVLACFVLSHAELLCWRNSVPQRSRSAWSNARCLLQSSAEVPQCSWRVASRSPTRWEVLATLDSHSDALCGVAWSPNQQRILTASADGTVGLWEEQNSSYSLVQNHEPDAWQLVAVLGSRSQSPVRDATWSPDSQLILAGSLDGSARVWRSAGNASRILRNTTAAMLEDSDSDNDSAEDNFTRLRPPAVQGRLLEPWSVHSMLQQSDTALVVDWSSNESALGRVLAGSPLRTACMSSRGTGFEACASSSEEKQRSLGASYLLGLDHSASIWHASAEMPSRWALEATLEGVAHLMVSVRWSPDGRELLTGGSDGLARIWTLTDRDFQGSGRQRWNLRTKKQVHSEAVRAVAWSPDGQYVLTSGRKGYAYIWHPVDGDWVPKGFLTEANGMKLPPNLTNTALRSPVNPARLDTLHPDSNMGWIHDWSPIHVARWSPDGQRIVTGSPDGSARIWLNNPTVYGGWTLEATLHGHSHQIWSLAWSPDSLQLVSGDQALDSLRRKQTPTQNSGARDRWQSELLPKKPYSCCNASKAGITMHGQKPMSDLSLRISLQMKSSNSLGPIGENAYSTTCVELFALVQLRATERSESDAAREARRERRALAARAREQVTSPEQEETSGEDDSPSLALVVVRAARPLLRSVQWLANRVLGEKKTNLGDTSQFSYDHISGQWVLQRPPGVKETFTVGLGFFDPSRSQPCSDVFLCVQTLAKPCGILLSLPECHMAPFLRTFAEKLLHPGNPARRTQHPRKTRPGGCLRSLRTATALRSDVHSVQICAS</sequence>
<protein>
    <submittedName>
        <fullName evidence="6">Uncharacterized protein</fullName>
    </submittedName>
</protein>
<reference evidence="6" key="1">
    <citation type="submission" date="2021-02" db="EMBL/GenBank/DDBJ databases">
        <authorList>
            <person name="Dougan E. K."/>
            <person name="Rhodes N."/>
            <person name="Thang M."/>
            <person name="Chan C."/>
        </authorList>
    </citation>
    <scope>NUCLEOTIDE SEQUENCE</scope>
</reference>
<dbReference type="SMART" id="SM00320">
    <property type="entry name" value="WD40"/>
    <property type="match status" value="6"/>
</dbReference>
<dbReference type="PROSITE" id="PS50082">
    <property type="entry name" value="WD_REPEATS_2"/>
    <property type="match status" value="5"/>
</dbReference>
<dbReference type="PROSITE" id="PS50294">
    <property type="entry name" value="WD_REPEATS_REGION"/>
    <property type="match status" value="4"/>
</dbReference>
<feature type="compositionally biased region" description="Acidic residues" evidence="4">
    <location>
        <begin position="618"/>
        <end position="628"/>
    </location>
</feature>
<dbReference type="InterPro" id="IPR001680">
    <property type="entry name" value="WD40_rpt"/>
</dbReference>
<feature type="region of interest" description="Disordered" evidence="4">
    <location>
        <begin position="591"/>
        <end position="628"/>
    </location>
</feature>
<dbReference type="Pfam" id="PF00400">
    <property type="entry name" value="WD40"/>
    <property type="match status" value="6"/>
</dbReference>
<organism evidence="6 7">
    <name type="scientific">Symbiodinium natans</name>
    <dbReference type="NCBI Taxonomy" id="878477"/>
    <lineage>
        <taxon>Eukaryota</taxon>
        <taxon>Sar</taxon>
        <taxon>Alveolata</taxon>
        <taxon>Dinophyceae</taxon>
        <taxon>Suessiales</taxon>
        <taxon>Symbiodiniaceae</taxon>
        <taxon>Symbiodinium</taxon>
    </lineage>
</organism>
<feature type="repeat" description="WD" evidence="3">
    <location>
        <begin position="294"/>
        <end position="335"/>
    </location>
</feature>
<dbReference type="PANTHER" id="PTHR44129">
    <property type="entry name" value="WD REPEAT-CONTAINING PROTEIN POP1"/>
    <property type="match status" value="1"/>
</dbReference>
<feature type="repeat" description="WD" evidence="3">
    <location>
        <begin position="69"/>
        <end position="110"/>
    </location>
</feature>
<keyword evidence="1 3" id="KW-0853">WD repeat</keyword>
<accession>A0A812TJC3</accession>
<evidence type="ECO:0000313" key="7">
    <source>
        <dbReference type="Proteomes" id="UP000604046"/>
    </source>
</evidence>
<feature type="repeat" description="WD" evidence="3">
    <location>
        <begin position="346"/>
        <end position="377"/>
    </location>
</feature>